<evidence type="ECO:0000259" key="8">
    <source>
        <dbReference type="PROSITE" id="PS50103"/>
    </source>
</evidence>
<keyword evidence="6" id="KW-0862">Zinc</keyword>
<gene>
    <name evidence="9" type="ORF">EOD39_15797</name>
</gene>
<dbReference type="InterPro" id="IPR013087">
    <property type="entry name" value="Znf_C2H2_type"/>
</dbReference>
<dbReference type="GO" id="GO:0004540">
    <property type="term" value="F:RNA nuclease activity"/>
    <property type="evidence" value="ECO:0007669"/>
    <property type="project" value="InterPro"/>
</dbReference>
<comment type="similarity">
    <text evidence="1">Belongs to the DNA2/NAM7 helicase family.</text>
</comment>
<reference evidence="9 10" key="1">
    <citation type="submission" date="2019-01" db="EMBL/GenBank/DDBJ databases">
        <title>Draft Genome and Complete Hox-Cluster Characterization of the Sterlet Sturgeon (Acipenser ruthenus).</title>
        <authorList>
            <person name="Wei Q."/>
        </authorList>
    </citation>
    <scope>NUCLEOTIDE SEQUENCE [LARGE SCALE GENOMIC DNA]</scope>
    <source>
        <strain evidence="9">WHYD16114868_AA</strain>
        <tissue evidence="9">Blood</tissue>
    </source>
</reference>
<evidence type="ECO:0000256" key="1">
    <source>
        <dbReference type="ARBA" id="ARBA00007913"/>
    </source>
</evidence>
<dbReference type="FunFam" id="3.40.50.300:FF:001803">
    <property type="entry name" value="Helicase with zinc finger 2"/>
    <property type="match status" value="1"/>
</dbReference>
<keyword evidence="3" id="KW-0378">Hydrolase</keyword>
<comment type="caution">
    <text evidence="9">The sequence shown here is derived from an EMBL/GenBank/DDBJ whole genome shotgun (WGS) entry which is preliminary data.</text>
</comment>
<dbReference type="GO" id="GO:0003723">
    <property type="term" value="F:RNA binding"/>
    <property type="evidence" value="ECO:0007669"/>
    <property type="project" value="InterPro"/>
</dbReference>
<dbReference type="GO" id="GO:0005524">
    <property type="term" value="F:ATP binding"/>
    <property type="evidence" value="ECO:0007669"/>
    <property type="project" value="UniProtKB-KW"/>
</dbReference>
<dbReference type="SMART" id="SM00955">
    <property type="entry name" value="RNB"/>
    <property type="match status" value="1"/>
</dbReference>
<dbReference type="GO" id="GO:0043139">
    <property type="term" value="F:5'-3' DNA helicase activity"/>
    <property type="evidence" value="ECO:0007669"/>
    <property type="project" value="TreeGrafter"/>
</dbReference>
<dbReference type="PROSITE" id="PS00028">
    <property type="entry name" value="ZINC_FINGER_C2H2_1"/>
    <property type="match status" value="1"/>
</dbReference>
<dbReference type="InterPro" id="IPR041679">
    <property type="entry name" value="DNA2/NAM7-like_C"/>
</dbReference>
<keyword evidence="4 9" id="KW-0347">Helicase</keyword>
<dbReference type="CDD" id="cd18808">
    <property type="entry name" value="SF1_C_Upf1"/>
    <property type="match status" value="1"/>
</dbReference>
<evidence type="ECO:0000256" key="4">
    <source>
        <dbReference type="ARBA" id="ARBA00022806"/>
    </source>
</evidence>
<dbReference type="PANTHER" id="PTHR43788:SF16">
    <property type="entry name" value="HELICASE WITH ZINC FINGER 2"/>
    <property type="match status" value="1"/>
</dbReference>
<dbReference type="SUPFAM" id="SSF52540">
    <property type="entry name" value="P-loop containing nucleoside triphosphate hydrolases"/>
    <property type="match status" value="3"/>
</dbReference>
<feature type="domain" description="C3H1-type" evidence="8">
    <location>
        <begin position="94"/>
        <end position="123"/>
    </location>
</feature>
<feature type="region of interest" description="Disordered" evidence="7">
    <location>
        <begin position="1"/>
        <end position="20"/>
    </location>
</feature>
<evidence type="ECO:0000256" key="5">
    <source>
        <dbReference type="ARBA" id="ARBA00022840"/>
    </source>
</evidence>
<dbReference type="Pfam" id="PF13087">
    <property type="entry name" value="AAA_12"/>
    <property type="match status" value="1"/>
</dbReference>
<dbReference type="InterPro" id="IPR050534">
    <property type="entry name" value="Coronavir_polyprotein_1ab"/>
</dbReference>
<dbReference type="Pfam" id="PF13086">
    <property type="entry name" value="AAA_11"/>
    <property type="match status" value="5"/>
</dbReference>
<dbReference type="InterPro" id="IPR056787">
    <property type="entry name" value="OB_HELZ2"/>
</dbReference>
<dbReference type="SUPFAM" id="SSF50249">
    <property type="entry name" value="Nucleic acid-binding proteins"/>
    <property type="match status" value="1"/>
</dbReference>
<feature type="region of interest" description="Disordered" evidence="7">
    <location>
        <begin position="1136"/>
        <end position="1156"/>
    </location>
</feature>
<keyword evidence="6" id="KW-0479">Metal-binding</keyword>
<dbReference type="InterPro" id="IPR001900">
    <property type="entry name" value="RNase_II/R"/>
</dbReference>
<evidence type="ECO:0000256" key="6">
    <source>
        <dbReference type="PROSITE-ProRule" id="PRU00723"/>
    </source>
</evidence>
<dbReference type="Proteomes" id="UP000289886">
    <property type="component" value="Unassembled WGS sequence"/>
</dbReference>
<dbReference type="InterPro" id="IPR000571">
    <property type="entry name" value="Znf_CCCH"/>
</dbReference>
<keyword evidence="6" id="KW-0863">Zinc-finger</keyword>
<evidence type="ECO:0000256" key="7">
    <source>
        <dbReference type="SAM" id="MobiDB-lite"/>
    </source>
</evidence>
<keyword evidence="5" id="KW-0067">ATP-binding</keyword>
<dbReference type="InterPro" id="IPR012340">
    <property type="entry name" value="NA-bd_OB-fold"/>
</dbReference>
<evidence type="ECO:0000256" key="2">
    <source>
        <dbReference type="ARBA" id="ARBA00022741"/>
    </source>
</evidence>
<dbReference type="GO" id="GO:0008270">
    <property type="term" value="F:zinc ion binding"/>
    <property type="evidence" value="ECO:0007669"/>
    <property type="project" value="UniProtKB-KW"/>
</dbReference>
<dbReference type="FunFam" id="3.40.50.300:FF:001373">
    <property type="entry name" value="Helicase with zinc finger domain 2"/>
    <property type="match status" value="1"/>
</dbReference>
<name>A0A444V7C0_ACIRT</name>
<dbReference type="PROSITE" id="PS50103">
    <property type="entry name" value="ZF_C3H1"/>
    <property type="match status" value="1"/>
</dbReference>
<evidence type="ECO:0000313" key="10">
    <source>
        <dbReference type="Proteomes" id="UP000289886"/>
    </source>
</evidence>
<feature type="zinc finger region" description="C3H1-type" evidence="6">
    <location>
        <begin position="94"/>
        <end position="123"/>
    </location>
</feature>
<dbReference type="GO" id="GO:0016787">
    <property type="term" value="F:hydrolase activity"/>
    <property type="evidence" value="ECO:0007669"/>
    <property type="project" value="UniProtKB-KW"/>
</dbReference>
<evidence type="ECO:0000256" key="3">
    <source>
        <dbReference type="ARBA" id="ARBA00022801"/>
    </source>
</evidence>
<organism evidence="9 10">
    <name type="scientific">Acipenser ruthenus</name>
    <name type="common">Sterlet sturgeon</name>
    <dbReference type="NCBI Taxonomy" id="7906"/>
    <lineage>
        <taxon>Eukaryota</taxon>
        <taxon>Metazoa</taxon>
        <taxon>Chordata</taxon>
        <taxon>Craniata</taxon>
        <taxon>Vertebrata</taxon>
        <taxon>Euteleostomi</taxon>
        <taxon>Actinopterygii</taxon>
        <taxon>Chondrostei</taxon>
        <taxon>Acipenseriformes</taxon>
        <taxon>Acipenseridae</taxon>
        <taxon>Acipenser</taxon>
    </lineage>
</organism>
<sequence length="2408" mass="273838">MKLLMEKQPPTGPKASSKQLSSSKKILIEFAGEFQELCNPCFYSSPQQIAAKALHRNPTCTSTMKHTWKPLLVHANTEGSNKKVYNEIRPPPPLTNLAYCRYVTKGVPCWHGSSRCRYAHSEVEMSVWKAEVEGELNRSDLLMHSRKKETPVPPAPQVQLYCKACLLTFSSQESFINHCFSLEHAGMISEDTAMEWKYRAPPQRRIQEMLLCDRPDTCEYGENCVCAHSVEEMQEWIMRAREAHKKRKAVEQYGLLSYQDRLLEEYRTCCSEVLIMSQQIEGVSITCDKELMIQCEERQAQLKWSFKVQSERLLVHVALLKQEPGATFTLTQDGSPKVRSYAEGKRFSTSDRTFLIEIFFESVNSGIYEQWVVFDFDMRPVVVQKIKVRVGQQNFVQPDMCLEGKESGFADLERWNSGNRIIVPCFEKREAEQQLLKKYKAPVLTLQYKQRTGEKTPITQMNYKEQMHSFLNREEQAEEEVLSKLSQKVTISMTDMLDGPLSGMKIAPPGDLFAKVPVAYALTPDTNEGYLLKKAVQLALLAPNPQVNNKVYETTILRDANDEKNIYLQLSKRCCSDLDFQKDKKYDVEVQFQMDRLRSFCTWHLAVDLLPEVKIVLPDFAACSVPVSGGTFPKGNAKQQKAISFIVGDRTGPVAPLLIYGPFGTGKTFTLANAAMETVRQPGTRVLICTHTNSAADLYVKEHLHHYVSAGHPEAVPLRIKSETLPLNSTDAITLQYCHLSEDGRSFTFPDRATLDSHRIIITTTMMAKHFHDLKLPRGYFTHILIDEASQMLECAAIMPLSLATSTTRVVLAGDHMQMTPKLFSVGGSQCSDYTLLNRLFHFYQKEKHEVAKKSRIIFNENYRSTKGIIDFVSTHFYIKGDTIKASGNVPPHPRFHSLMFYDVHGTCTPDPSTMSWFNIEEINQVAETVQGLLKDWPTEWGNPEQRTICVVSDGAQVILIRKELRNRNLGKVTVENLANIQGKQFRVIVITTVQTRESLLTSNSDNLEFFNEAQVLNTAMTRAQSQVIVVGDAAGLCCFGNCSKIWKSYIKQCVNEGTAYPEYLTMDSIDRAVVEFTKFIKTEGEDDSDTESFTSEFNDNVDDPILQELLDETKNMTVTVTDEGLLDIFHNSENDRSSQEQDFYQEHDSPKQREDLYTDFPEPTLNLYLQMQPNIYKLCELVMEKFDSGYGRPFNEPMMQIRIKGRKNIGMSFPGDHVVVQIFTSPENESAAPSGKVVGVLKKADSPRVFVCTIDSYDHQVMTPMNNCVTKIYTPCCKNNRNSLPIHVASFVAKDSPLDKDAKKRGVTYYAPDREPFHMLPKELSTDLLSLLPNKDRRTISLLVLVEKGTDRVVKGTFTVCLINSDRAFSYEEAEDIIRTQQNEFRFDSLESCLAVAYHFSQIHRKRRLLGDLHYEQPDEDISPGKRKSHQMVQELMIMFNSFVALYLVKKDISKDCTPLRCQSCPDRQLVSQLKSKYRSLIPLSVHLTYRMVSEFRRLLGKSYTIRSNSSPQSNVGHYSLQLESYTWASSPIRRYLDIIVQRQLHAALYQTTVQYSIQEMDLLCMEFTQKSGKGSAYEKKAHMLSLASKLKKQGMQKLAFVLIVQPKGDGFRIDTWQQIVAALREEDWDRVTEIFSNMFPVESSSDQTAKLVMDRKPIQKNVSQTVESSSTQKKAWKSTDGRSGNFFKGKTNFDHYVNLTLNLKAGDTLQVQMTTDINRGLLVPAVQLLNIHPKFEVCLDHAKNPVVCFSKYAVRASKKRYTNVQEYQKIWKPLCEMESASSAVAENDSIIIEDMSLTWIKEKGGKQNGTFYLPVEYKKEWSIECDLSKCFLCIRCRGMKQSWKTEDLKGAPYCSEHVDPNNFTWVAHGITTNKLDQSEMKNPPPIKVQFYINHMSMENTPVCVFQADTQFTVELIPKLLPDARKEDAIASLIGANELVKNIAVGHTVPPQASRSAISKLRTFIIQGLGLPQMNESQNNAIRQALKNSFTLIQGPPGTGKTVVGVHIVYWFHKMNLEANNSKKTRKTNEAEETKKTCILYCGPSNKSVDVVAEYLLKFTETLRPLRVYSEQMEMIEFPYPGSILQLSRKSIREGKPKAELRSITLHHKIRTSQNPFSTLILNFDARIRREEDLTDEEVEQYKHALIKARRYELAKHDVILCTCTAAASPSLKLNVNPREILIDECAMATEPEALIPLVSYKPEKGLGLPQMNESQNNAIRQALKNSFTLIQGPPGTGKTVVGVHIVYWFHKMNLEASNAKKTRETNEAEETKKTCILYCGPSNKSVDVVAEYLLRFTETLRPLRVYSEQMEMIEFPYPGSILQLSRKSIREGKPKAELRYKHILSKARQYELAKHDVILCTCTAAASPSLKLNVNPREILIDECAMATEPEALIPLVSYKPEKVSS</sequence>
<dbReference type="InterPro" id="IPR047187">
    <property type="entry name" value="SF1_C_Upf1"/>
</dbReference>
<dbReference type="EMBL" id="SCEB01001681">
    <property type="protein sequence ID" value="RXM96349.1"/>
    <property type="molecule type" value="Genomic_DNA"/>
</dbReference>
<keyword evidence="10" id="KW-1185">Reference proteome</keyword>
<keyword evidence="2" id="KW-0547">Nucleotide-binding</keyword>
<dbReference type="Pfam" id="PF25049">
    <property type="entry name" value="OB_HELZ2"/>
    <property type="match status" value="1"/>
</dbReference>
<dbReference type="Gene3D" id="3.40.50.300">
    <property type="entry name" value="P-loop containing nucleotide triphosphate hydrolases"/>
    <property type="match status" value="4"/>
</dbReference>
<dbReference type="Pfam" id="PF00773">
    <property type="entry name" value="RNB"/>
    <property type="match status" value="1"/>
</dbReference>
<evidence type="ECO:0000313" key="9">
    <source>
        <dbReference type="EMBL" id="RXM96349.1"/>
    </source>
</evidence>
<protein>
    <submittedName>
        <fullName evidence="9">Helicase with zinc finger domain 2</fullName>
    </submittedName>
</protein>
<accession>A0A444V7C0</accession>
<dbReference type="InterPro" id="IPR027417">
    <property type="entry name" value="P-loop_NTPase"/>
</dbReference>
<proteinExistence type="inferred from homology"/>
<dbReference type="PANTHER" id="PTHR43788">
    <property type="entry name" value="DNA2/NAM7 HELICASE FAMILY MEMBER"/>
    <property type="match status" value="1"/>
</dbReference>
<dbReference type="InterPro" id="IPR041677">
    <property type="entry name" value="DNA2/NAM7_AAA_11"/>
</dbReference>